<protein>
    <submittedName>
        <fullName evidence="2">Uncharacterized protein</fullName>
    </submittedName>
</protein>
<evidence type="ECO:0000313" key="2">
    <source>
        <dbReference type="EMBL" id="ARJ51546.1"/>
    </source>
</evidence>
<reference evidence="2 3" key="1">
    <citation type="submission" date="2017-04" db="EMBL/GenBank/DDBJ databases">
        <authorList>
            <person name="Veseli I.A."/>
            <person name="Tang C."/>
            <person name="Pombert J.-F."/>
        </authorList>
    </citation>
    <scope>NUCLEOTIDE SEQUENCE [LARGE SCALE GENOMIC DNA]</scope>
    <source>
        <strain evidence="2 3">ATCC 700373</strain>
    </source>
</reference>
<dbReference type="InterPro" id="IPR035211">
    <property type="entry name" value="DUF5325"/>
</dbReference>
<gene>
    <name evidence="2" type="ORF">B5P37_09600</name>
</gene>
<feature type="transmembrane region" description="Helical" evidence="1">
    <location>
        <begin position="31"/>
        <end position="51"/>
    </location>
</feature>
<dbReference type="Proteomes" id="UP000242864">
    <property type="component" value="Chromosome"/>
</dbReference>
<evidence type="ECO:0000256" key="1">
    <source>
        <dbReference type="SAM" id="Phobius"/>
    </source>
</evidence>
<keyword evidence="3" id="KW-1185">Reference proteome</keyword>
<feature type="transmembrane region" description="Helical" evidence="1">
    <location>
        <begin position="7"/>
        <end position="25"/>
    </location>
</feature>
<dbReference type="EMBL" id="CP020773">
    <property type="protein sequence ID" value="ARJ51546.1"/>
    <property type="molecule type" value="Genomic_DNA"/>
</dbReference>
<evidence type="ECO:0000313" key="3">
    <source>
        <dbReference type="Proteomes" id="UP000242864"/>
    </source>
</evidence>
<keyword evidence="1" id="KW-1133">Transmembrane helix</keyword>
<keyword evidence="1" id="KW-0472">Membrane</keyword>
<dbReference type="RefSeq" id="WP_085238008.1">
    <property type="nucleotide sequence ID" value="NZ_CP020773.1"/>
</dbReference>
<dbReference type="Pfam" id="PF17259">
    <property type="entry name" value="DUF5325"/>
    <property type="match status" value="1"/>
</dbReference>
<sequence>MKKSQSVFLILAVLAVFFLTLFSFALAATNIFWIIVTFILMAATFGTGFTLKRKYREDDE</sequence>
<keyword evidence="1" id="KW-0812">Transmembrane</keyword>
<proteinExistence type="predicted"/>
<dbReference type="KEGG" id="slz:B5P37_09600"/>
<dbReference type="AlphaFoldDB" id="A0AAC9RPZ1"/>
<accession>A0AAC9RPZ1</accession>
<name>A0AAC9RPZ1_9STAP</name>
<organism evidence="2 3">
    <name type="scientific">Staphylococcus lutrae</name>
    <dbReference type="NCBI Taxonomy" id="155085"/>
    <lineage>
        <taxon>Bacteria</taxon>
        <taxon>Bacillati</taxon>
        <taxon>Bacillota</taxon>
        <taxon>Bacilli</taxon>
        <taxon>Bacillales</taxon>
        <taxon>Staphylococcaceae</taxon>
        <taxon>Staphylococcus</taxon>
    </lineage>
</organism>